<dbReference type="Pfam" id="PF13598">
    <property type="entry name" value="DUF4139"/>
    <property type="match status" value="1"/>
</dbReference>
<gene>
    <name evidence="5" type="ORF">VSR74_12445</name>
</gene>
<dbReference type="InterPro" id="IPR037291">
    <property type="entry name" value="DUF4139"/>
</dbReference>
<keyword evidence="6" id="KW-1185">Reference proteome</keyword>
<evidence type="ECO:0000256" key="2">
    <source>
        <dbReference type="SAM" id="SignalP"/>
    </source>
</evidence>
<dbReference type="RefSeq" id="WP_347795030.1">
    <property type="nucleotide sequence ID" value="NZ_JAYMYY010000003.1"/>
</dbReference>
<dbReference type="InterPro" id="IPR011935">
    <property type="entry name" value="CHP02231"/>
</dbReference>
<feature type="chain" id="PRO_5046435380" evidence="2">
    <location>
        <begin position="24"/>
        <end position="544"/>
    </location>
</feature>
<evidence type="ECO:0000259" key="3">
    <source>
        <dbReference type="Pfam" id="PF13598"/>
    </source>
</evidence>
<evidence type="ECO:0000259" key="4">
    <source>
        <dbReference type="Pfam" id="PF13600"/>
    </source>
</evidence>
<organism evidence="5 6">
    <name type="scientific">Pseudocitrobacter cyperus</name>
    <dbReference type="NCBI Taxonomy" id="3112843"/>
    <lineage>
        <taxon>Bacteria</taxon>
        <taxon>Pseudomonadati</taxon>
        <taxon>Pseudomonadota</taxon>
        <taxon>Gammaproteobacteria</taxon>
        <taxon>Enterobacterales</taxon>
        <taxon>Enterobacteriaceae</taxon>
        <taxon>Pseudocitrobacter</taxon>
    </lineage>
</organism>
<evidence type="ECO:0000313" key="6">
    <source>
        <dbReference type="Proteomes" id="UP001444146"/>
    </source>
</evidence>
<dbReference type="Proteomes" id="UP001444146">
    <property type="component" value="Unassembled WGS sequence"/>
</dbReference>
<dbReference type="Pfam" id="PF13600">
    <property type="entry name" value="DUF4140"/>
    <property type="match status" value="1"/>
</dbReference>
<name>A0ABV0HJR3_9ENTR</name>
<evidence type="ECO:0000256" key="1">
    <source>
        <dbReference type="SAM" id="Coils"/>
    </source>
</evidence>
<sequence length="544" mass="60033">MFILKPLPLALLLAGASVSSAWSAQLTQPLSLKEVTVYLRGASLQSEETLNLPAGESEITFTQVADSLLSDSIAIAMDNGVTVLSSQLIQQSVQPKADLQQQLTCAKQELAELIAEKNNINAQIKVLEDNRSLTNKSAAEVGKYLQMVKERNGELLLTASKLEQRIAEKETEIDERGQQHDFSGDVYRNQIVARIYTPKAVSSHAVVRYMTPQATWVPSYDIHASAINQPLRLVYKASIRQHSGLAWKNVKLVLSTSEPDTRLTIPRLETQYVDVRDESNIISGYAGGSSSVDTAFQQSLAHKEARVRDEAYAAAKAAADAKAKSPGRYKASATKPANNFTALNVRYALTLPWQIDSDNNARTVVIKEESVSGDYRFFAIPKISNDAYLQVQINAWEDLNLIPGESQIFFGNNRTGVGYLQPPEDGKSLNIQLNRDPKLIIQRKTVQKKENAVSIFNDNAIRNFSYTLNVKNSYAEAVDLTLLDQIPVSANSDITVENVQYGQAQYNTKTGELSWKLHLAGKESTSLPFSYAVKYPKNATPSGM</sequence>
<feature type="signal peptide" evidence="2">
    <location>
        <begin position="1"/>
        <end position="23"/>
    </location>
</feature>
<protein>
    <submittedName>
        <fullName evidence="5">Mucoidy inhibitor MuiA family protein</fullName>
    </submittedName>
</protein>
<dbReference type="PANTHER" id="PTHR31005">
    <property type="entry name" value="DUF4139 DOMAIN-CONTAINING PROTEIN"/>
    <property type="match status" value="1"/>
</dbReference>
<accession>A0ABV0HJR3</accession>
<dbReference type="InterPro" id="IPR025554">
    <property type="entry name" value="DUF4140"/>
</dbReference>
<feature type="domain" description="DUF4140" evidence="4">
    <location>
        <begin position="35"/>
        <end position="127"/>
    </location>
</feature>
<feature type="domain" description="DUF4139" evidence="3">
    <location>
        <begin position="207"/>
        <end position="537"/>
    </location>
</feature>
<dbReference type="PANTHER" id="PTHR31005:SF8">
    <property type="entry name" value="DUF4139 DOMAIN-CONTAINING PROTEIN"/>
    <property type="match status" value="1"/>
</dbReference>
<dbReference type="NCBIfam" id="TIGR02231">
    <property type="entry name" value="mucoidy inhibitor MuiA family protein"/>
    <property type="match status" value="1"/>
</dbReference>
<feature type="coiled-coil region" evidence="1">
    <location>
        <begin position="96"/>
        <end position="179"/>
    </location>
</feature>
<comment type="caution">
    <text evidence="5">The sequence shown here is derived from an EMBL/GenBank/DDBJ whole genome shotgun (WGS) entry which is preliminary data.</text>
</comment>
<reference evidence="5 6" key="1">
    <citation type="submission" date="2024-01" db="EMBL/GenBank/DDBJ databases">
        <title>Pseudocitrobacter sp. Endophytic strain Cyp-38L.</title>
        <authorList>
            <person name="Amer M.A."/>
            <person name="Hamed S.M."/>
        </authorList>
    </citation>
    <scope>NUCLEOTIDE SEQUENCE [LARGE SCALE GENOMIC DNA]</scope>
    <source>
        <strain evidence="5 6">Cyp38S</strain>
    </source>
</reference>
<keyword evidence="1" id="KW-0175">Coiled coil</keyword>
<evidence type="ECO:0000313" key="5">
    <source>
        <dbReference type="EMBL" id="MEO3990623.1"/>
    </source>
</evidence>
<dbReference type="EMBL" id="JAYMYY010000003">
    <property type="protein sequence ID" value="MEO3990623.1"/>
    <property type="molecule type" value="Genomic_DNA"/>
</dbReference>
<proteinExistence type="predicted"/>
<keyword evidence="2" id="KW-0732">Signal</keyword>